<protein>
    <submittedName>
        <fullName evidence="1">Uncharacterized protein</fullName>
    </submittedName>
</protein>
<evidence type="ECO:0000313" key="1">
    <source>
        <dbReference type="EMBL" id="KER30983.1"/>
    </source>
</evidence>
<dbReference type="KEGG" id="ovi:T265_02663"/>
<dbReference type="AlphaFoldDB" id="A0A074ZU27"/>
<sequence length="106" mass="11695">MKEYTRRLGAIGDTRLLGWGSRDPYQKATTNCQLSLWLQQTGNLSKKLQEFSGSNSQTILSIAALGIMCANIFAFETLLTVSAACTVTPVITALRKSYYNVFSFVC</sequence>
<dbReference type="RefSeq" id="XP_009165229.1">
    <property type="nucleotide sequence ID" value="XM_009166965.1"/>
</dbReference>
<name>A0A074ZU27_OPIVI</name>
<organism evidence="1 2">
    <name type="scientific">Opisthorchis viverrini</name>
    <name type="common">Southeast Asian liver fluke</name>
    <dbReference type="NCBI Taxonomy" id="6198"/>
    <lineage>
        <taxon>Eukaryota</taxon>
        <taxon>Metazoa</taxon>
        <taxon>Spiralia</taxon>
        <taxon>Lophotrochozoa</taxon>
        <taxon>Platyhelminthes</taxon>
        <taxon>Trematoda</taxon>
        <taxon>Digenea</taxon>
        <taxon>Opisthorchiida</taxon>
        <taxon>Opisthorchiata</taxon>
        <taxon>Opisthorchiidae</taxon>
        <taxon>Opisthorchis</taxon>
    </lineage>
</organism>
<dbReference type="Proteomes" id="UP000054324">
    <property type="component" value="Unassembled WGS sequence"/>
</dbReference>
<reference evidence="1 2" key="1">
    <citation type="submission" date="2013-11" db="EMBL/GenBank/DDBJ databases">
        <title>Opisthorchis viverrini - life in the bile duct.</title>
        <authorList>
            <person name="Young N.D."/>
            <person name="Nagarajan N."/>
            <person name="Lin S.J."/>
            <person name="Korhonen P.K."/>
            <person name="Jex A.R."/>
            <person name="Hall R.S."/>
            <person name="Safavi-Hemami H."/>
            <person name="Kaewkong W."/>
            <person name="Bertrand D."/>
            <person name="Gao S."/>
            <person name="Seet Q."/>
            <person name="Wongkham S."/>
            <person name="Teh B.T."/>
            <person name="Wongkham C."/>
            <person name="Intapan P.M."/>
            <person name="Maleewong W."/>
            <person name="Yang X."/>
            <person name="Hu M."/>
            <person name="Wang Z."/>
            <person name="Hofmann A."/>
            <person name="Sternberg P.W."/>
            <person name="Tan P."/>
            <person name="Wang J."/>
            <person name="Gasser R.B."/>
        </authorList>
    </citation>
    <scope>NUCLEOTIDE SEQUENCE [LARGE SCALE GENOMIC DNA]</scope>
</reference>
<accession>A0A074ZU27</accession>
<dbReference type="EMBL" id="KL596652">
    <property type="protein sequence ID" value="KER30983.1"/>
    <property type="molecule type" value="Genomic_DNA"/>
</dbReference>
<keyword evidence="2" id="KW-1185">Reference proteome</keyword>
<gene>
    <name evidence="1" type="ORF">T265_02663</name>
</gene>
<proteinExistence type="predicted"/>
<evidence type="ECO:0000313" key="2">
    <source>
        <dbReference type="Proteomes" id="UP000054324"/>
    </source>
</evidence>
<dbReference type="GeneID" id="20316851"/>
<dbReference type="CTD" id="20316851"/>